<evidence type="ECO:0000259" key="1">
    <source>
        <dbReference type="PROSITE" id="PS51819"/>
    </source>
</evidence>
<dbReference type="InterPro" id="IPR052164">
    <property type="entry name" value="Anthracycline_SecMetBiosynth"/>
</dbReference>
<keyword evidence="3" id="KW-1185">Reference proteome</keyword>
<evidence type="ECO:0000313" key="3">
    <source>
        <dbReference type="Proteomes" id="UP001321445"/>
    </source>
</evidence>
<dbReference type="Proteomes" id="UP001321445">
    <property type="component" value="Chromosome"/>
</dbReference>
<feature type="domain" description="VOC" evidence="1">
    <location>
        <begin position="52"/>
        <end position="164"/>
    </location>
</feature>
<dbReference type="InterPro" id="IPR037523">
    <property type="entry name" value="VOC_core"/>
</dbReference>
<organism evidence="2 3">
    <name type="scientific">Hydrogenimonas cancrithermarum</name>
    <dbReference type="NCBI Taxonomy" id="2993563"/>
    <lineage>
        <taxon>Bacteria</taxon>
        <taxon>Pseudomonadati</taxon>
        <taxon>Campylobacterota</taxon>
        <taxon>Epsilonproteobacteria</taxon>
        <taxon>Campylobacterales</taxon>
        <taxon>Hydrogenimonadaceae</taxon>
        <taxon>Hydrogenimonas</taxon>
    </lineage>
</organism>
<dbReference type="PANTHER" id="PTHR33993:SF14">
    <property type="entry name" value="GB|AAF24581.1"/>
    <property type="match status" value="1"/>
</dbReference>
<dbReference type="PANTHER" id="PTHR33993">
    <property type="entry name" value="GLYOXALASE-RELATED"/>
    <property type="match status" value="1"/>
</dbReference>
<reference evidence="2 3" key="1">
    <citation type="submission" date="2023-03" db="EMBL/GenBank/DDBJ databases">
        <title>Description of Hydrogenimonas sp. ISO32.</title>
        <authorList>
            <person name="Mino S."/>
            <person name="Fukazawa S."/>
            <person name="Sawabe T."/>
        </authorList>
    </citation>
    <scope>NUCLEOTIDE SEQUENCE [LARGE SCALE GENOMIC DNA]</scope>
    <source>
        <strain evidence="2 3">ISO32</strain>
    </source>
</reference>
<dbReference type="PROSITE" id="PS51819">
    <property type="entry name" value="VOC"/>
    <property type="match status" value="1"/>
</dbReference>
<dbReference type="InterPro" id="IPR004360">
    <property type="entry name" value="Glyas_Fos-R_dOase_dom"/>
</dbReference>
<dbReference type="CDD" id="cd07247">
    <property type="entry name" value="SgaA_N_like"/>
    <property type="match status" value="1"/>
</dbReference>
<dbReference type="SUPFAM" id="SSF54593">
    <property type="entry name" value="Glyoxalase/Bleomycin resistance protein/Dihydroxybiphenyl dioxygenase"/>
    <property type="match status" value="2"/>
</dbReference>
<accession>A0ABN6WX88</accession>
<dbReference type="EMBL" id="AP027370">
    <property type="protein sequence ID" value="BDY13925.1"/>
    <property type="molecule type" value="Genomic_DNA"/>
</dbReference>
<name>A0ABN6WX88_9BACT</name>
<protein>
    <submittedName>
        <fullName evidence="2">Glyoxalase</fullName>
    </submittedName>
</protein>
<dbReference type="InterPro" id="IPR029068">
    <property type="entry name" value="Glyas_Bleomycin-R_OHBP_Dase"/>
</dbReference>
<evidence type="ECO:0000313" key="2">
    <source>
        <dbReference type="EMBL" id="BDY13925.1"/>
    </source>
</evidence>
<dbReference type="Pfam" id="PF00903">
    <property type="entry name" value="Glyoxalase"/>
    <property type="match status" value="1"/>
</dbReference>
<proteinExistence type="predicted"/>
<dbReference type="PROSITE" id="PS51257">
    <property type="entry name" value="PROKAR_LIPOPROTEIN"/>
    <property type="match status" value="1"/>
</dbReference>
<dbReference type="Gene3D" id="3.10.180.10">
    <property type="entry name" value="2,3-Dihydroxybiphenyl 1,2-Dioxygenase, domain 1"/>
    <property type="match status" value="2"/>
</dbReference>
<sequence length="295" mass="32779">MMRGKIGKYIGMLVVAFSLSGCLQPSPPSSSEGEKVLPAITKEDTHKHYQGKFVWHDLLTNDVASAQTFYAGLFGWSFQKRDNYVLVMNHGERIGGMVNIASPRGEKVTAIWLPSISVADVDEAAEYLVRKKGKVLKGPMDMKKRGRGALVRDPYGAFVVLLHSKSGDPLDTTPKIGDWLWNELWSNSPSQSYSFYRALGGYDKEADTEKDYLILKQKGVWRAGIRYVEEDAFDVQWVPVVRVSDPEAIVAKTPELGGRVLMKPQATLMNGDVALIADPSGALLIVQRWKEGDME</sequence>
<gene>
    <name evidence="2" type="ORF">HCR_22370</name>
</gene>